<dbReference type="Proteomes" id="UP001059844">
    <property type="component" value="Chromosome"/>
</dbReference>
<dbReference type="Pfam" id="PF05698">
    <property type="entry name" value="Trigger_C"/>
    <property type="match status" value="1"/>
</dbReference>
<dbReference type="PANTHER" id="PTHR30560">
    <property type="entry name" value="TRIGGER FACTOR CHAPERONE AND PEPTIDYL-PROLYL CIS/TRANS ISOMERASE"/>
    <property type="match status" value="1"/>
</dbReference>
<dbReference type="InterPro" id="IPR008881">
    <property type="entry name" value="Trigger_fac_ribosome-bd_bac"/>
</dbReference>
<sequence length="441" mass="50390">MNITRNNVDALNAIVTVEVTKEDYTGQVQKVLADYRKNASIPGFRKGAVPMSLIEKQYGKAVLLDEVNKLLQNSLNDYLVEEKLDILGNPLPKVTEDFDWDTEDYKFEFELGLAPEFTVDLGAKNKITKFNITVDDKMLEEQVERIQKQYGKLVSKESVEEGDDLRGTFSNEEKGINNTVNITLDIFKDKKAIKKFIGKKVGDVVALSTKGLFDDDHKLMDYLKVDHDDVHGLDIEVNFTIEEINTSEKAEINQELLDKLFGAGIVSSVEELKEKIKEDADKQFETQADQKFLNDVTEFLIENTKFELPAEFLKKWIQTVGENPLTAEQAEEEYAKSEKGLRYQLIESKVIVENNLQITFEDLKAFTADLIKKQMAQFGQMDPSDAEVENIVARVLSNQEEVKRISEQVMNQKLLNVFKEKVSAKTKEVSYQDFIKEMYGE</sequence>
<evidence type="ECO:0000259" key="10">
    <source>
        <dbReference type="Pfam" id="PF05697"/>
    </source>
</evidence>
<dbReference type="PANTHER" id="PTHR30560:SF3">
    <property type="entry name" value="TRIGGER FACTOR-LIKE PROTEIN TIG, CHLOROPLASTIC"/>
    <property type="match status" value="1"/>
</dbReference>
<dbReference type="SUPFAM" id="SSF102735">
    <property type="entry name" value="Trigger factor ribosome-binding domain"/>
    <property type="match status" value="1"/>
</dbReference>
<gene>
    <name evidence="12" type="primary">tig</name>
    <name evidence="12" type="ORF">NOX80_05980</name>
</gene>
<dbReference type="RefSeq" id="WP_256552403.1">
    <property type="nucleotide sequence ID" value="NZ_CP101751.1"/>
</dbReference>
<comment type="subcellular location">
    <subcellularLocation>
        <location evidence="2">Cytoplasm</location>
    </subcellularLocation>
</comment>
<evidence type="ECO:0000256" key="6">
    <source>
        <dbReference type="ARBA" id="ARBA00023110"/>
    </source>
</evidence>
<evidence type="ECO:0000256" key="9">
    <source>
        <dbReference type="ARBA" id="ARBA00029986"/>
    </source>
</evidence>
<comment type="catalytic activity">
    <reaction evidence="1">
        <text>[protein]-peptidylproline (omega=180) = [protein]-peptidylproline (omega=0)</text>
        <dbReference type="Rhea" id="RHEA:16237"/>
        <dbReference type="Rhea" id="RHEA-COMP:10747"/>
        <dbReference type="Rhea" id="RHEA-COMP:10748"/>
        <dbReference type="ChEBI" id="CHEBI:83833"/>
        <dbReference type="ChEBI" id="CHEBI:83834"/>
        <dbReference type="EC" id="5.2.1.8"/>
    </reaction>
</comment>
<dbReference type="InterPro" id="IPR027304">
    <property type="entry name" value="Trigger_fact/SurA_dom_sf"/>
</dbReference>
<dbReference type="Gene3D" id="3.30.70.1050">
    <property type="entry name" value="Trigger factor ribosome-binding domain"/>
    <property type="match status" value="1"/>
</dbReference>
<dbReference type="GO" id="GO:0003755">
    <property type="term" value="F:peptidyl-prolyl cis-trans isomerase activity"/>
    <property type="evidence" value="ECO:0007669"/>
    <property type="project" value="UniProtKB-EC"/>
</dbReference>
<evidence type="ECO:0000256" key="2">
    <source>
        <dbReference type="ARBA" id="ARBA00004496"/>
    </source>
</evidence>
<dbReference type="InterPro" id="IPR037041">
    <property type="entry name" value="Trigger_fac_C_sf"/>
</dbReference>
<dbReference type="EMBL" id="CP101751">
    <property type="protein sequence ID" value="UUC46746.1"/>
    <property type="molecule type" value="Genomic_DNA"/>
</dbReference>
<keyword evidence="7" id="KW-0143">Chaperone</keyword>
<proteinExistence type="inferred from homology"/>
<dbReference type="NCBIfam" id="TIGR00115">
    <property type="entry name" value="tig"/>
    <property type="match status" value="1"/>
</dbReference>
<dbReference type="InterPro" id="IPR005215">
    <property type="entry name" value="Trig_fac"/>
</dbReference>
<keyword evidence="8 12" id="KW-0413">Isomerase</keyword>
<evidence type="ECO:0000256" key="4">
    <source>
        <dbReference type="ARBA" id="ARBA00013194"/>
    </source>
</evidence>
<protein>
    <recommendedName>
        <fullName evidence="5">Trigger factor</fullName>
        <ecNumber evidence="4">5.2.1.8</ecNumber>
    </recommendedName>
    <alternativeName>
        <fullName evidence="9">PPIase</fullName>
    </alternativeName>
</protein>
<feature type="domain" description="Trigger factor C-terminal" evidence="11">
    <location>
        <begin position="268"/>
        <end position="373"/>
    </location>
</feature>
<evidence type="ECO:0000256" key="5">
    <source>
        <dbReference type="ARBA" id="ARBA00016902"/>
    </source>
</evidence>
<dbReference type="Gene3D" id="1.10.3120.10">
    <property type="entry name" value="Trigger factor, C-terminal domain"/>
    <property type="match status" value="1"/>
</dbReference>
<reference evidence="12" key="1">
    <citation type="submission" date="2022-07" db="EMBL/GenBank/DDBJ databases">
        <title>Isolation, identification, and degradation of a PFOSA degrading strain from sewage treatment plant.</title>
        <authorList>
            <person name="Zhang L."/>
            <person name="Huo Y."/>
        </authorList>
    </citation>
    <scope>NUCLEOTIDE SEQUENCE</scope>
    <source>
        <strain evidence="12">C1</strain>
    </source>
</reference>
<keyword evidence="13" id="KW-1185">Reference proteome</keyword>
<comment type="similarity">
    <text evidence="3">Belongs to the FKBP-type PPIase family. Tig subfamily.</text>
</comment>
<feature type="domain" description="Trigger factor ribosome-binding bacterial" evidence="10">
    <location>
        <begin position="1"/>
        <end position="146"/>
    </location>
</feature>
<evidence type="ECO:0000256" key="8">
    <source>
        <dbReference type="ARBA" id="ARBA00023235"/>
    </source>
</evidence>
<dbReference type="Pfam" id="PF05697">
    <property type="entry name" value="Trigger_N"/>
    <property type="match status" value="1"/>
</dbReference>
<evidence type="ECO:0000256" key="1">
    <source>
        <dbReference type="ARBA" id="ARBA00000971"/>
    </source>
</evidence>
<keyword evidence="6" id="KW-0697">Rotamase</keyword>
<evidence type="ECO:0000313" key="13">
    <source>
        <dbReference type="Proteomes" id="UP001059844"/>
    </source>
</evidence>
<evidence type="ECO:0000256" key="3">
    <source>
        <dbReference type="ARBA" id="ARBA00005464"/>
    </source>
</evidence>
<evidence type="ECO:0000259" key="11">
    <source>
        <dbReference type="Pfam" id="PF05698"/>
    </source>
</evidence>
<evidence type="ECO:0000256" key="7">
    <source>
        <dbReference type="ARBA" id="ARBA00023186"/>
    </source>
</evidence>
<evidence type="ECO:0000313" key="12">
    <source>
        <dbReference type="EMBL" id="UUC46746.1"/>
    </source>
</evidence>
<accession>A0ABY5IZ19</accession>
<dbReference type="InterPro" id="IPR036611">
    <property type="entry name" value="Trigger_fac_ribosome-bd_sf"/>
</dbReference>
<dbReference type="PIRSF" id="PIRSF003095">
    <property type="entry name" value="Trigger_factor"/>
    <property type="match status" value="1"/>
</dbReference>
<dbReference type="EC" id="5.2.1.8" evidence="4"/>
<name>A0ABY5IZ19_9FLAO</name>
<organism evidence="12 13">
    <name type="scientific">Flavobacterium cerinum</name>
    <dbReference type="NCBI Taxonomy" id="2502784"/>
    <lineage>
        <taxon>Bacteria</taxon>
        <taxon>Pseudomonadati</taxon>
        <taxon>Bacteroidota</taxon>
        <taxon>Flavobacteriia</taxon>
        <taxon>Flavobacteriales</taxon>
        <taxon>Flavobacteriaceae</taxon>
        <taxon>Flavobacterium</taxon>
    </lineage>
</organism>
<dbReference type="SUPFAM" id="SSF109998">
    <property type="entry name" value="Triger factor/SurA peptide-binding domain-like"/>
    <property type="match status" value="1"/>
</dbReference>
<dbReference type="InterPro" id="IPR008880">
    <property type="entry name" value="Trigger_fac_C"/>
</dbReference>